<proteinExistence type="predicted"/>
<dbReference type="AlphaFoldDB" id="A0A9P7G4V5"/>
<reference evidence="1" key="1">
    <citation type="submission" date="2020-07" db="EMBL/GenBank/DDBJ databases">
        <authorList>
            <person name="Nieuwenhuis M."/>
            <person name="Van De Peppel L.J.J."/>
        </authorList>
    </citation>
    <scope>NUCLEOTIDE SEQUENCE</scope>
    <source>
        <strain evidence="1">AP01</strain>
        <tissue evidence="1">Mycelium</tissue>
    </source>
</reference>
<gene>
    <name evidence="1" type="ORF">DXG03_001911</name>
</gene>
<dbReference type="Proteomes" id="UP000775547">
    <property type="component" value="Unassembled WGS sequence"/>
</dbReference>
<protein>
    <submittedName>
        <fullName evidence="1">Uncharacterized protein</fullName>
    </submittedName>
</protein>
<organism evidence="1 2">
    <name type="scientific">Asterophora parasitica</name>
    <dbReference type="NCBI Taxonomy" id="117018"/>
    <lineage>
        <taxon>Eukaryota</taxon>
        <taxon>Fungi</taxon>
        <taxon>Dikarya</taxon>
        <taxon>Basidiomycota</taxon>
        <taxon>Agaricomycotina</taxon>
        <taxon>Agaricomycetes</taxon>
        <taxon>Agaricomycetidae</taxon>
        <taxon>Agaricales</taxon>
        <taxon>Tricholomatineae</taxon>
        <taxon>Lyophyllaceae</taxon>
        <taxon>Asterophora</taxon>
    </lineage>
</organism>
<comment type="caution">
    <text evidence="1">The sequence shown here is derived from an EMBL/GenBank/DDBJ whole genome shotgun (WGS) entry which is preliminary data.</text>
</comment>
<dbReference type="EMBL" id="JABCKV010000148">
    <property type="protein sequence ID" value="KAG5642904.1"/>
    <property type="molecule type" value="Genomic_DNA"/>
</dbReference>
<reference evidence="1" key="2">
    <citation type="submission" date="2021-10" db="EMBL/GenBank/DDBJ databases">
        <title>Phylogenomics reveals ancestral predisposition of the termite-cultivated fungus Termitomyces towards a domesticated lifestyle.</title>
        <authorList>
            <person name="Auxier B."/>
            <person name="Grum-Grzhimaylo A."/>
            <person name="Cardenas M.E."/>
            <person name="Lodge J.D."/>
            <person name="Laessoe T."/>
            <person name="Pedersen O."/>
            <person name="Smith M.E."/>
            <person name="Kuyper T.W."/>
            <person name="Franco-Molano E.A."/>
            <person name="Baroni T.J."/>
            <person name="Aanen D.K."/>
        </authorList>
    </citation>
    <scope>NUCLEOTIDE SEQUENCE</scope>
    <source>
        <strain evidence="1">AP01</strain>
        <tissue evidence="1">Mycelium</tissue>
    </source>
</reference>
<keyword evidence="2" id="KW-1185">Reference proteome</keyword>
<name>A0A9P7G4V5_9AGAR</name>
<sequence length="172" mass="18038">MCIFFSSLRPSEFVAQSVPQVKAFLAALNATGAGAPQPAAQQQAPLAPAVPQSNNPFLQAQAQAAAAAPVVHGTPDFNSSSVLFGTQLPPASAYIQPAADDADCLIPGCGKPVHVDANGVKTSDFCSQRHREEAVTAGFAEGCIMCLRMPQSETDYFCGRACREEALKKMPE</sequence>
<dbReference type="OrthoDB" id="3171385at2759"/>
<evidence type="ECO:0000313" key="2">
    <source>
        <dbReference type="Proteomes" id="UP000775547"/>
    </source>
</evidence>
<evidence type="ECO:0000313" key="1">
    <source>
        <dbReference type="EMBL" id="KAG5642904.1"/>
    </source>
</evidence>
<accession>A0A9P7G4V5</accession>